<dbReference type="EMBL" id="JAKILB010000010">
    <property type="protein sequence ID" value="MCL1139974.1"/>
    <property type="molecule type" value="Genomic_DNA"/>
</dbReference>
<keyword evidence="1" id="KW-0732">Signal</keyword>
<evidence type="ECO:0000313" key="3">
    <source>
        <dbReference type="Proteomes" id="UP001139293"/>
    </source>
</evidence>
<evidence type="ECO:0008006" key="4">
    <source>
        <dbReference type="Google" id="ProtNLM"/>
    </source>
</evidence>
<dbReference type="AlphaFoldDB" id="A0A9X1ZD10"/>
<reference evidence="2" key="1">
    <citation type="submission" date="2022-01" db="EMBL/GenBank/DDBJ databases">
        <title>Whole genome-based taxonomy of the Shewanellaceae.</title>
        <authorList>
            <person name="Martin-Rodriguez A.J."/>
        </authorList>
    </citation>
    <scope>NUCLEOTIDE SEQUENCE</scope>
    <source>
        <strain evidence="2">KCTC 23973</strain>
    </source>
</reference>
<feature type="signal peptide" evidence="1">
    <location>
        <begin position="1"/>
        <end position="25"/>
    </location>
</feature>
<comment type="caution">
    <text evidence="2">The sequence shown here is derived from an EMBL/GenBank/DDBJ whole genome shotgun (WGS) entry which is preliminary data.</text>
</comment>
<accession>A0A9X1ZD10</accession>
<organism evidence="2 3">
    <name type="scientific">Shewanella pneumatophori</name>
    <dbReference type="NCBI Taxonomy" id="314092"/>
    <lineage>
        <taxon>Bacteria</taxon>
        <taxon>Pseudomonadati</taxon>
        <taxon>Pseudomonadota</taxon>
        <taxon>Gammaproteobacteria</taxon>
        <taxon>Alteromonadales</taxon>
        <taxon>Shewanellaceae</taxon>
        <taxon>Shewanella</taxon>
    </lineage>
</organism>
<keyword evidence="3" id="KW-1185">Reference proteome</keyword>
<dbReference type="RefSeq" id="WP_248951045.1">
    <property type="nucleotide sequence ID" value="NZ_JAKILB010000010.1"/>
</dbReference>
<protein>
    <recommendedName>
        <fullName evidence="4">DUF4402 domain-containing protein</fullName>
    </recommendedName>
</protein>
<sequence length="209" mass="21324">MKNISMVAKAVGLAFVMVASAPVMAAETENATASVTVKNAFEMVVAKPLNFGEITAVVDLTDTDGVSASITMSPNPTEQATVVNGAGNAATIRSLVPGEPGEVTVAGVAPYSELSVTLPTTPTNVVAASAPPGSPKFVLSTITAFITSGDNDGTLYADGNKLTADGQGNASFNFGGTLTTDVYVAETNVIDRQYQDGEFTGTFPITVSY</sequence>
<feature type="chain" id="PRO_5040986702" description="DUF4402 domain-containing protein" evidence="1">
    <location>
        <begin position="26"/>
        <end position="209"/>
    </location>
</feature>
<gene>
    <name evidence="2" type="ORF">L2740_15620</name>
</gene>
<evidence type="ECO:0000313" key="2">
    <source>
        <dbReference type="EMBL" id="MCL1139974.1"/>
    </source>
</evidence>
<evidence type="ECO:0000256" key="1">
    <source>
        <dbReference type="SAM" id="SignalP"/>
    </source>
</evidence>
<dbReference type="Proteomes" id="UP001139293">
    <property type="component" value="Unassembled WGS sequence"/>
</dbReference>
<name>A0A9X1ZD10_9GAMM</name>
<proteinExistence type="predicted"/>